<evidence type="ECO:0000313" key="2">
    <source>
        <dbReference type="Proteomes" id="UP000232638"/>
    </source>
</evidence>
<evidence type="ECO:0000313" key="1">
    <source>
        <dbReference type="EMBL" id="AUB84540.1"/>
    </source>
</evidence>
<reference evidence="1 2" key="1">
    <citation type="submission" date="2017-03" db="EMBL/GenBank/DDBJ databases">
        <title>Complete genome sequence of Candidatus 'Thiodictyon syntrophicum' sp. nov. strain Cad16T, a photolithoautotroph purple sulfur bacterium isolated from an alpine meromictic lake.</title>
        <authorList>
            <person name="Luedin S.M."/>
            <person name="Pothier J.F."/>
            <person name="Danza F."/>
            <person name="Storelli N."/>
            <person name="Wittwer M."/>
            <person name="Tonolla M."/>
        </authorList>
    </citation>
    <scope>NUCLEOTIDE SEQUENCE [LARGE SCALE GENOMIC DNA]</scope>
    <source>
        <strain evidence="1 2">Cad16T</strain>
    </source>
</reference>
<dbReference type="EMBL" id="CP020370">
    <property type="protein sequence ID" value="AUB84540.1"/>
    <property type="molecule type" value="Genomic_DNA"/>
</dbReference>
<dbReference type="AlphaFoldDB" id="A0A2K8UG60"/>
<dbReference type="SUPFAM" id="SSF53335">
    <property type="entry name" value="S-adenosyl-L-methionine-dependent methyltransferases"/>
    <property type="match status" value="1"/>
</dbReference>
<name>A0A2K8UG60_9GAMM</name>
<proteinExistence type="predicted"/>
<keyword evidence="2" id="KW-1185">Reference proteome</keyword>
<dbReference type="RefSeq" id="WP_100922189.1">
    <property type="nucleotide sequence ID" value="NZ_CP020370.1"/>
</dbReference>
<organism evidence="1 2">
    <name type="scientific">Candidatus Thiodictyon syntrophicum</name>
    <dbReference type="NCBI Taxonomy" id="1166950"/>
    <lineage>
        <taxon>Bacteria</taxon>
        <taxon>Pseudomonadati</taxon>
        <taxon>Pseudomonadota</taxon>
        <taxon>Gammaproteobacteria</taxon>
        <taxon>Chromatiales</taxon>
        <taxon>Chromatiaceae</taxon>
        <taxon>Thiodictyon</taxon>
    </lineage>
</organism>
<evidence type="ECO:0008006" key="3">
    <source>
        <dbReference type="Google" id="ProtNLM"/>
    </source>
</evidence>
<dbReference type="KEGG" id="tsy:THSYN_28820"/>
<gene>
    <name evidence="1" type="ORF">THSYN_28820</name>
</gene>
<accession>A0A2K8UG60</accession>
<dbReference type="Proteomes" id="UP000232638">
    <property type="component" value="Chromosome"/>
</dbReference>
<dbReference type="OrthoDB" id="8742915at2"/>
<dbReference type="Gene3D" id="3.40.50.150">
    <property type="entry name" value="Vaccinia Virus protein VP39"/>
    <property type="match status" value="1"/>
</dbReference>
<protein>
    <recommendedName>
        <fullName evidence="3">Methyltransferase domain-containing protein</fullName>
    </recommendedName>
</protein>
<sequence>MLDQMRRWLLKMGLPQPAKATHAATDIKEIFSSIYHNNYWGNADSRSGAGSDLTQTQAIRQQLPALLQQWQIRSMIDVPCGDFHWMAQVDLEVDYLGADVVPDLIKRNTEVFGGQRRDFVVLDVVADALPRADLIFSRDLLVHFSFRDIARALRRMQDSGTTYLLTTTFTNREQNLDIATGLWRPLNLVKAPFLFPEPLALLNENCTEGDGSWGDKSLALWRFADLPVSDFAARCDSL</sequence>
<dbReference type="InterPro" id="IPR029063">
    <property type="entry name" value="SAM-dependent_MTases_sf"/>
</dbReference>